<dbReference type="GO" id="GO:0006261">
    <property type="term" value="P:DNA-templated DNA replication"/>
    <property type="evidence" value="ECO:0007669"/>
    <property type="project" value="UniProtKB-UniRule"/>
</dbReference>
<dbReference type="InterPro" id="IPR003594">
    <property type="entry name" value="HATPase_dom"/>
</dbReference>
<dbReference type="InterPro" id="IPR018522">
    <property type="entry name" value="TopoIIA_CS"/>
</dbReference>
<dbReference type="FunFam" id="3.30.565.10:FF:000002">
    <property type="entry name" value="DNA gyrase subunit B"/>
    <property type="match status" value="1"/>
</dbReference>
<dbReference type="FunFam" id="3.40.50.670:FF:000001">
    <property type="entry name" value="DNA topoisomerase 2"/>
    <property type="match status" value="1"/>
</dbReference>
<comment type="function">
    <text evidence="10">A type II topoisomerase that negatively supercoils closed circular double-stranded (ds) DNA in an ATP-dependent manner to modulate DNA topology and maintain chromosomes in an underwound state. Negative supercoiling favors strand separation, and DNA replication, transcription, recombination and repair, all of which involve strand separation. Also able to catalyze the interconversion of other topological isomers of dsDNA rings, including catenanes and knotted rings. Type II topoisomerases break and join 2 DNA strands simultaneously in an ATP-dependent manner.</text>
</comment>
<feature type="region of interest" description="Disordered" evidence="11">
    <location>
        <begin position="1"/>
        <end position="23"/>
    </location>
</feature>
<dbReference type="InterPro" id="IPR006171">
    <property type="entry name" value="TOPRIM_dom"/>
</dbReference>
<dbReference type="SMART" id="SM00433">
    <property type="entry name" value="TOP2c"/>
    <property type="match status" value="1"/>
</dbReference>
<name>A0A1B3Z7J4_9SPHN</name>
<dbReference type="InterPro" id="IPR011557">
    <property type="entry name" value="GyrB"/>
</dbReference>
<feature type="binding site" evidence="10">
    <location>
        <position position="521"/>
    </location>
    <ligand>
        <name>Mg(2+)</name>
        <dbReference type="ChEBI" id="CHEBI:18420"/>
        <label>2</label>
    </ligand>
</feature>
<dbReference type="InterPro" id="IPR001241">
    <property type="entry name" value="Topo_IIA"/>
</dbReference>
<dbReference type="GO" id="GO:0005524">
    <property type="term" value="F:ATP binding"/>
    <property type="evidence" value="ECO:0007669"/>
    <property type="project" value="UniProtKB-UniRule"/>
</dbReference>
<dbReference type="GO" id="GO:0046872">
    <property type="term" value="F:metal ion binding"/>
    <property type="evidence" value="ECO:0007669"/>
    <property type="project" value="UniProtKB-KW"/>
</dbReference>
<dbReference type="GO" id="GO:0006265">
    <property type="term" value="P:DNA topological change"/>
    <property type="evidence" value="ECO:0007669"/>
    <property type="project" value="UniProtKB-UniRule"/>
</dbReference>
<comment type="subunit">
    <text evidence="10">Heterotetramer, composed of two GyrA and two GyrB chains. In the heterotetramer, GyrA contains the active site tyrosine that forms a transient covalent intermediate with DNA, while GyrB binds cofactors and catalyzes ATP hydrolysis.</text>
</comment>
<feature type="binding site" evidence="10">
    <location>
        <position position="519"/>
    </location>
    <ligand>
        <name>Mg(2+)</name>
        <dbReference type="ChEBI" id="CHEBI:18420"/>
        <label>2</label>
    </ligand>
</feature>
<keyword evidence="9 10" id="KW-0413">Isomerase</keyword>
<dbReference type="PANTHER" id="PTHR45866">
    <property type="entry name" value="DNA GYRASE/TOPOISOMERASE SUBUNIT B"/>
    <property type="match status" value="1"/>
</dbReference>
<dbReference type="Gene3D" id="3.30.565.10">
    <property type="entry name" value="Histidine kinase-like ATPase, C-terminal domain"/>
    <property type="match status" value="1"/>
</dbReference>
<keyword evidence="10" id="KW-0963">Cytoplasm</keyword>
<dbReference type="InterPro" id="IPR002288">
    <property type="entry name" value="DNA_gyrase_B_C"/>
</dbReference>
<dbReference type="KEGG" id="span:AWL63_04900"/>
<sequence>MLAMTTPTPAASGQPSNPNEYGADSIKVLKGLDAVRKRPGMYIGDTDDGSGLHHMVFEVSDNAIDEALAGHCDRIDITLNGDGSVSVEDNGRGIPTGIHTEEGVSAAEVIMTQLHAGGKFENTSDDNAYKVSGGLHGVGVSVVNALSEWLDLTIWRDGQEHYMRFAFGDAVAPLKVVGDANGKKGTKVTFFPSPATFKITEFDFDKLEHRYRELAFLNSGVRLFLSDARHEDVKTVELFYEGGIAAFVKYLDRNKQPLMPDPVAISGTRDDVTIDVALEWNDSYYENVLCFTNNIPQRDGGTHLAAFRAALTRTLNNYAEKSGMLKKEKVTLTGDDMREGLTAIVSVKLPDPKFSSQTKDKLVSSEVRQPLESLMADKLVEWLEENPAHGKAIVAKIIDAAAAREAAKKARELTRRKGVMDIASLPGKLADCQERDPAKSELFLVEGDSAGGSAKQGRDRHFQAILPLRGKILNVERARFDRMISSREIGTLIQAMGTGILDEFNLDKLRYHKIVIMTDADVDGAHIRTLLLTFFYRHMSKIIEAGHLYIAQPPLYKATRGRSEVYLKDDPALDEYLVENGVASTVLEGAAGGTRSGADLRSLVDHARRMRTLMRYVPRRYDATIVEALALVGALDPALDVPTRAARVEDVVAALDAGDPEARWSAEVSEEGGIHFKRWWRGVTDHHILEAAFLVSAEARKLHALASEHAEDYARTARLVPSRAAVAAAEAEPAPETDADPDAEAAPIAIGKGESMVARPSQLLEAILAAGRKGLAIQRYKGLGEMNPEQLWETTLDPQNRSMLRVEVEQVDVADEIFTRLMGDVVEPRREFIQENALNVANLDV</sequence>
<evidence type="ECO:0000256" key="1">
    <source>
        <dbReference type="ARBA" id="ARBA00000185"/>
    </source>
</evidence>
<evidence type="ECO:0000256" key="6">
    <source>
        <dbReference type="ARBA" id="ARBA00022842"/>
    </source>
</evidence>
<feature type="compositionally biased region" description="Polar residues" evidence="11">
    <location>
        <begin position="1"/>
        <end position="19"/>
    </location>
</feature>
<dbReference type="FunFam" id="3.30.230.10:FF:000005">
    <property type="entry name" value="DNA gyrase subunit B"/>
    <property type="match status" value="1"/>
</dbReference>
<dbReference type="EC" id="5.6.2.2" evidence="10"/>
<evidence type="ECO:0000256" key="4">
    <source>
        <dbReference type="ARBA" id="ARBA00022741"/>
    </source>
</evidence>
<dbReference type="SUPFAM" id="SSF54211">
    <property type="entry name" value="Ribosomal protein S5 domain 2-like"/>
    <property type="match status" value="1"/>
</dbReference>
<dbReference type="Gene3D" id="3.30.230.10">
    <property type="match status" value="1"/>
</dbReference>
<dbReference type="NCBIfam" id="NF004189">
    <property type="entry name" value="PRK05644.1"/>
    <property type="match status" value="1"/>
</dbReference>
<dbReference type="InterPro" id="IPR036890">
    <property type="entry name" value="HATPase_C_sf"/>
</dbReference>
<evidence type="ECO:0000259" key="12">
    <source>
        <dbReference type="PROSITE" id="PS50880"/>
    </source>
</evidence>
<dbReference type="Pfam" id="PF01751">
    <property type="entry name" value="Toprim"/>
    <property type="match status" value="1"/>
</dbReference>
<dbReference type="NCBIfam" id="TIGR01059">
    <property type="entry name" value="gyrB"/>
    <property type="match status" value="1"/>
</dbReference>
<dbReference type="PRINTS" id="PR00418">
    <property type="entry name" value="TPI2FAMILY"/>
</dbReference>
<dbReference type="Pfam" id="PF02518">
    <property type="entry name" value="HATPase_c"/>
    <property type="match status" value="1"/>
</dbReference>
<dbReference type="SMART" id="SM00387">
    <property type="entry name" value="HATPase_c"/>
    <property type="match status" value="1"/>
</dbReference>
<dbReference type="Pfam" id="PF00986">
    <property type="entry name" value="DNA_gyraseB_C"/>
    <property type="match status" value="1"/>
</dbReference>
<gene>
    <name evidence="10" type="primary">gyrB</name>
    <name evidence="13" type="ORF">AWL63_04900</name>
</gene>
<feature type="site" description="Interaction with DNA" evidence="10">
    <location>
        <position position="474"/>
    </location>
</feature>
<dbReference type="Pfam" id="PF00204">
    <property type="entry name" value="DNA_gyraseB"/>
    <property type="match status" value="1"/>
</dbReference>
<evidence type="ECO:0000256" key="7">
    <source>
        <dbReference type="ARBA" id="ARBA00023029"/>
    </source>
</evidence>
<dbReference type="CDD" id="cd16928">
    <property type="entry name" value="HATPase_GyrB-like"/>
    <property type="match status" value="1"/>
</dbReference>
<dbReference type="NCBIfam" id="NF011501">
    <property type="entry name" value="PRK14939.1"/>
    <property type="match status" value="1"/>
</dbReference>
<keyword evidence="6 10" id="KW-0460">Magnesium</keyword>
<dbReference type="InterPro" id="IPR013760">
    <property type="entry name" value="Topo_IIA-like_dom_sf"/>
</dbReference>
<dbReference type="CDD" id="cd03366">
    <property type="entry name" value="TOPRIM_TopoIIA_GyrB"/>
    <property type="match status" value="1"/>
</dbReference>
<comment type="subcellular location">
    <subcellularLocation>
        <location evidence="10">Cytoplasm</location>
    </subcellularLocation>
</comment>
<dbReference type="GO" id="GO:0005737">
    <property type="term" value="C:cytoplasm"/>
    <property type="evidence" value="ECO:0007669"/>
    <property type="project" value="UniProtKB-SubCell"/>
</dbReference>
<evidence type="ECO:0000313" key="13">
    <source>
        <dbReference type="EMBL" id="AOH83402.1"/>
    </source>
</evidence>
<dbReference type="STRING" id="1560345.AWL63_04900"/>
<accession>A0A1B3Z7J4</accession>
<feature type="domain" description="Toprim" evidence="12">
    <location>
        <begin position="440"/>
        <end position="554"/>
    </location>
</feature>
<reference evidence="13 14" key="1">
    <citation type="submission" date="2016-01" db="EMBL/GenBank/DDBJ databases">
        <title>Complete genome and mega plasmid sequence of Sphingomonas panacis DCY99 elicits systemic resistance in rice to Xanthomonas oryzae.</title>
        <authorList>
            <person name="Kim Y.J."/>
            <person name="Yang D.C."/>
            <person name="Sing P."/>
        </authorList>
    </citation>
    <scope>NUCLEOTIDE SEQUENCE [LARGE SCALE GENOMIC DNA]</scope>
    <source>
        <strain evidence="13 14">DCY99</strain>
    </source>
</reference>
<dbReference type="PANTHER" id="PTHR45866:SF1">
    <property type="entry name" value="DNA GYRASE SUBUNIT B, MITOCHONDRIAL"/>
    <property type="match status" value="1"/>
</dbReference>
<dbReference type="PROSITE" id="PS00177">
    <property type="entry name" value="TOPOISOMERASE_II"/>
    <property type="match status" value="1"/>
</dbReference>
<dbReference type="InterPro" id="IPR013506">
    <property type="entry name" value="Topo_IIA_bsu_dom2"/>
</dbReference>
<comment type="cofactor">
    <cofactor evidence="10">
        <name>Mg(2+)</name>
        <dbReference type="ChEBI" id="CHEBI:18420"/>
    </cofactor>
    <cofactor evidence="10">
        <name>Mn(2+)</name>
        <dbReference type="ChEBI" id="CHEBI:29035"/>
    </cofactor>
    <cofactor evidence="10">
        <name>Ca(2+)</name>
        <dbReference type="ChEBI" id="CHEBI:29108"/>
    </cofactor>
    <text evidence="10">Binds two Mg(2+) per subunit. The magnesium ions form salt bridges with both the protein and the DNA. Can also accept other divalent metal cations, such as Mn(2+) or Ca(2+).</text>
</comment>
<dbReference type="PROSITE" id="PS50880">
    <property type="entry name" value="TOPRIM"/>
    <property type="match status" value="1"/>
</dbReference>
<comment type="similarity">
    <text evidence="2 10">Belongs to the type II topoisomerase GyrB family.</text>
</comment>
<protein>
    <recommendedName>
        <fullName evidence="10">DNA gyrase subunit B</fullName>
        <ecNumber evidence="10">5.6.2.2</ecNumber>
    </recommendedName>
</protein>
<proteinExistence type="inferred from homology"/>
<evidence type="ECO:0000256" key="2">
    <source>
        <dbReference type="ARBA" id="ARBA00010708"/>
    </source>
</evidence>
<feature type="binding site" evidence="10">
    <location>
        <position position="519"/>
    </location>
    <ligand>
        <name>Mg(2+)</name>
        <dbReference type="ChEBI" id="CHEBI:18420"/>
        <label>1</label>
        <note>catalytic</note>
    </ligand>
</feature>
<evidence type="ECO:0000256" key="3">
    <source>
        <dbReference type="ARBA" id="ARBA00022723"/>
    </source>
</evidence>
<feature type="site" description="Interaction with DNA" evidence="10">
    <location>
        <position position="471"/>
    </location>
</feature>
<organism evidence="13 14">
    <name type="scientific">Sphingomonas panacis</name>
    <dbReference type="NCBI Taxonomy" id="1560345"/>
    <lineage>
        <taxon>Bacteria</taxon>
        <taxon>Pseudomonadati</taxon>
        <taxon>Pseudomonadota</taxon>
        <taxon>Alphaproteobacteria</taxon>
        <taxon>Sphingomonadales</taxon>
        <taxon>Sphingomonadaceae</taxon>
        <taxon>Sphingomonas</taxon>
    </lineage>
</organism>
<dbReference type="SUPFAM" id="SSF55874">
    <property type="entry name" value="ATPase domain of HSP90 chaperone/DNA topoisomerase II/histidine kinase"/>
    <property type="match status" value="1"/>
</dbReference>
<dbReference type="InterPro" id="IPR013759">
    <property type="entry name" value="Topo_IIA_B_C"/>
</dbReference>
<keyword evidence="8" id="KW-0238">DNA-binding</keyword>
<keyword evidence="4 10" id="KW-0547">Nucleotide-binding</keyword>
<comment type="miscellaneous">
    <text evidence="10">Few gyrases are as efficient as E.coli at forming negative supercoils. Not all organisms have 2 type II topoisomerases; in organisms with a single type II topoisomerase this enzyme also has to decatenate newly replicated chromosomes.</text>
</comment>
<evidence type="ECO:0000313" key="14">
    <source>
        <dbReference type="Proteomes" id="UP000094256"/>
    </source>
</evidence>
<keyword evidence="14" id="KW-1185">Reference proteome</keyword>
<evidence type="ECO:0000256" key="8">
    <source>
        <dbReference type="ARBA" id="ARBA00023125"/>
    </source>
</evidence>
<dbReference type="HAMAP" id="MF_01898">
    <property type="entry name" value="GyrB"/>
    <property type="match status" value="1"/>
</dbReference>
<evidence type="ECO:0000256" key="9">
    <source>
        <dbReference type="ARBA" id="ARBA00023235"/>
    </source>
</evidence>
<dbReference type="Gene3D" id="3.40.50.670">
    <property type="match status" value="2"/>
</dbReference>
<dbReference type="EMBL" id="CP014168">
    <property type="protein sequence ID" value="AOH83402.1"/>
    <property type="molecule type" value="Genomic_DNA"/>
</dbReference>
<keyword evidence="3 10" id="KW-0479">Metal-binding</keyword>
<dbReference type="InterPro" id="IPR034160">
    <property type="entry name" value="TOPRIM_GyrB"/>
</dbReference>
<feature type="binding site" evidence="10">
    <location>
        <position position="446"/>
    </location>
    <ligand>
        <name>Mg(2+)</name>
        <dbReference type="ChEBI" id="CHEBI:18420"/>
        <label>1</label>
        <note>catalytic</note>
    </ligand>
</feature>
<comment type="catalytic activity">
    <reaction evidence="1 10">
        <text>ATP-dependent breakage, passage and rejoining of double-stranded DNA.</text>
        <dbReference type="EC" id="5.6.2.2"/>
    </reaction>
</comment>
<keyword evidence="5 10" id="KW-0067">ATP-binding</keyword>
<dbReference type="CDD" id="cd00822">
    <property type="entry name" value="TopoII_Trans_DNA_gyrase"/>
    <property type="match status" value="1"/>
</dbReference>
<evidence type="ECO:0000256" key="11">
    <source>
        <dbReference type="SAM" id="MobiDB-lite"/>
    </source>
</evidence>
<evidence type="ECO:0000256" key="5">
    <source>
        <dbReference type="ARBA" id="ARBA00022840"/>
    </source>
</evidence>
<dbReference type="GO" id="GO:0005694">
    <property type="term" value="C:chromosome"/>
    <property type="evidence" value="ECO:0007669"/>
    <property type="project" value="InterPro"/>
</dbReference>
<dbReference type="InterPro" id="IPR000565">
    <property type="entry name" value="Topo_IIA_B"/>
</dbReference>
<dbReference type="GO" id="GO:0003918">
    <property type="term" value="F:DNA topoisomerase type II (double strand cut, ATP-hydrolyzing) activity"/>
    <property type="evidence" value="ECO:0007669"/>
    <property type="project" value="UniProtKB-UniRule"/>
</dbReference>
<dbReference type="InterPro" id="IPR020568">
    <property type="entry name" value="Ribosomal_Su5_D2-typ_SF"/>
</dbReference>
<dbReference type="InterPro" id="IPR014721">
    <property type="entry name" value="Ribsml_uS5_D2-typ_fold_subgr"/>
</dbReference>
<dbReference type="SUPFAM" id="SSF56719">
    <property type="entry name" value="Type II DNA topoisomerase"/>
    <property type="match status" value="1"/>
</dbReference>
<dbReference type="Proteomes" id="UP000094256">
    <property type="component" value="Chromosome"/>
</dbReference>
<dbReference type="PRINTS" id="PR01159">
    <property type="entry name" value="DNAGYRASEB"/>
</dbReference>
<evidence type="ECO:0000256" key="10">
    <source>
        <dbReference type="HAMAP-Rule" id="MF_01898"/>
    </source>
</evidence>
<keyword evidence="7 10" id="KW-0799">Topoisomerase</keyword>
<dbReference type="GO" id="GO:0003677">
    <property type="term" value="F:DNA binding"/>
    <property type="evidence" value="ECO:0007669"/>
    <property type="project" value="UniProtKB-KW"/>
</dbReference>
<dbReference type="AlphaFoldDB" id="A0A1B3Z7J4"/>